<dbReference type="AlphaFoldDB" id="A0AA97NQ91"/>
<organism evidence="1">
    <name type="scientific">Pyricularia oryzae (strain Y34)</name>
    <name type="common">Rice blast fungus</name>
    <name type="synonym">Magnaporthe oryzae</name>
    <dbReference type="NCBI Taxonomy" id="1143189"/>
    <lineage>
        <taxon>Eukaryota</taxon>
        <taxon>Fungi</taxon>
        <taxon>Dikarya</taxon>
        <taxon>Ascomycota</taxon>
        <taxon>Pezizomycotina</taxon>
        <taxon>Sordariomycetes</taxon>
        <taxon>Sordariomycetidae</taxon>
        <taxon>Magnaporthales</taxon>
        <taxon>Pyriculariaceae</taxon>
        <taxon>Pyricularia</taxon>
    </lineage>
</organism>
<name>A0AA97NQ91_PYRO3</name>
<proteinExistence type="predicted"/>
<accession>A0AA97NQ91</accession>
<protein>
    <submittedName>
        <fullName evidence="1">Uncharacterized protein</fullName>
    </submittedName>
</protein>
<evidence type="ECO:0000313" key="1">
    <source>
        <dbReference type="EMBL" id="ELQ34302.1"/>
    </source>
</evidence>
<dbReference type="EMBL" id="JH793243">
    <property type="protein sequence ID" value="ELQ34302.1"/>
    <property type="molecule type" value="Genomic_DNA"/>
</dbReference>
<dbReference type="Proteomes" id="UP000011086">
    <property type="component" value="Unassembled WGS sequence"/>
</dbReference>
<gene>
    <name evidence="1" type="ORF">OOU_Y34scaffold00773g15</name>
</gene>
<reference evidence="1" key="1">
    <citation type="journal article" date="2012" name="PLoS Genet.">
        <title>Comparative analysis of the genomes of two field isolates of the rice blast fungus Magnaporthe oryzae.</title>
        <authorList>
            <person name="Xue M."/>
            <person name="Yang J."/>
            <person name="Li Z."/>
            <person name="Hu S."/>
            <person name="Yao N."/>
            <person name="Dean R.A."/>
            <person name="Zhao W."/>
            <person name="Shen M."/>
            <person name="Zhang H."/>
            <person name="Li C."/>
            <person name="Liu L."/>
            <person name="Cao L."/>
            <person name="Xu X."/>
            <person name="Xing Y."/>
            <person name="Hsiang T."/>
            <person name="Zhang Z."/>
            <person name="Xu J.R."/>
            <person name="Peng Y.L."/>
        </authorList>
    </citation>
    <scope>NUCLEOTIDE SEQUENCE</scope>
    <source>
        <strain evidence="1">Y34</strain>
    </source>
</reference>
<sequence length="21" mass="2430">MPTTYLVMNDDCFQTYADTTV</sequence>